<organism evidence="1 2">
    <name type="scientific">Bacillus smithii 7_3_47FAA</name>
    <dbReference type="NCBI Taxonomy" id="665952"/>
    <lineage>
        <taxon>Bacteria</taxon>
        <taxon>Bacillati</taxon>
        <taxon>Bacillota</taxon>
        <taxon>Bacilli</taxon>
        <taxon>Bacillales</taxon>
        <taxon>Bacillaceae</taxon>
        <taxon>Bacillus</taxon>
    </lineage>
</organism>
<dbReference type="Proteomes" id="UP000011747">
    <property type="component" value="Unassembled WGS sequence"/>
</dbReference>
<evidence type="ECO:0000313" key="2">
    <source>
        <dbReference type="Proteomes" id="UP000011747"/>
    </source>
</evidence>
<dbReference type="AlphaFoldDB" id="G9QM23"/>
<proteinExistence type="predicted"/>
<keyword evidence="2" id="KW-1185">Reference proteome</keyword>
<protein>
    <submittedName>
        <fullName evidence="1">Flagellar operon protein</fullName>
    </submittedName>
</protein>
<gene>
    <name evidence="1" type="ORF">HMPREF1015_02081</name>
</gene>
<comment type="caution">
    <text evidence="1">The sequence shown here is derived from an EMBL/GenBank/DDBJ whole genome shotgun (WGS) entry which is preliminary data.</text>
</comment>
<dbReference type="InterPro" id="IPR022258">
    <property type="entry name" value="Flagellar_operon_YvyF"/>
</dbReference>
<dbReference type="EMBL" id="ACWF01000114">
    <property type="protein sequence ID" value="EHL77350.1"/>
    <property type="molecule type" value="Genomic_DNA"/>
</dbReference>
<keyword evidence="1" id="KW-0969">Cilium</keyword>
<reference evidence="1 2" key="1">
    <citation type="submission" date="2011-09" db="EMBL/GenBank/DDBJ databases">
        <title>The Genome Sequence of Bacillus smithii 7_3_47FAA.</title>
        <authorList>
            <consortium name="The Broad Institute Genome Sequencing Platform"/>
            <person name="Earl A."/>
            <person name="Ward D."/>
            <person name="Feldgarden M."/>
            <person name="Gevers D."/>
            <person name="Daigneault M."/>
            <person name="Strauss J."/>
            <person name="Allen-Vercoe E."/>
            <person name="Young S.K."/>
            <person name="Zeng Q."/>
            <person name="Gargeya S."/>
            <person name="Fitzgerald M."/>
            <person name="Haas B."/>
            <person name="Abouelleil A."/>
            <person name="Alvarado L."/>
            <person name="Arachchi H.M."/>
            <person name="Berlin A."/>
            <person name="Brown A."/>
            <person name="Chapman S.B."/>
            <person name="Chen Z."/>
            <person name="Dunbar C."/>
            <person name="Freedman E."/>
            <person name="Gearin G."/>
            <person name="Goldberg J."/>
            <person name="Griggs A."/>
            <person name="Gujja S."/>
            <person name="Heiman D."/>
            <person name="Howarth C."/>
            <person name="Larson L."/>
            <person name="Lui A."/>
            <person name="MacDonald P.J.P."/>
            <person name="Montmayeur A."/>
            <person name="Murphy C."/>
            <person name="Neiman D."/>
            <person name="Pearson M."/>
            <person name="Priest M."/>
            <person name="Roberts A."/>
            <person name="Saif S."/>
            <person name="Shea T."/>
            <person name="Shenoy N."/>
            <person name="Sisk P."/>
            <person name="Stolte C."/>
            <person name="Sykes S."/>
            <person name="Wortman J."/>
            <person name="Nusbaum C."/>
            <person name="Birren B."/>
        </authorList>
    </citation>
    <scope>NUCLEOTIDE SEQUENCE [LARGE SCALE GENOMIC DNA]</scope>
    <source>
        <strain evidence="1 2">7_3_47FAA</strain>
    </source>
</reference>
<dbReference type="HOGENOM" id="CLU_137779_1_0_9"/>
<dbReference type="NCBIfam" id="TIGR03826">
    <property type="entry name" value="YvyF"/>
    <property type="match status" value="1"/>
</dbReference>
<dbReference type="RefSeq" id="WP_004439679.1">
    <property type="nucleotide sequence ID" value="NZ_JH414756.1"/>
</dbReference>
<sequence>MEEISNCPRCGSLFMKTSFRDVCENCYKEEENLYDKVYKFLRKRENRAATISRVVEATGVDEELIYKWVRKGRLQPAVFPNMGYPCDNCGKIITKGKLCSDCADQLRHDLETFEKEQERKKERNITYYSLKDDTK</sequence>
<keyword evidence="1" id="KW-0282">Flagellum</keyword>
<name>G9QM23_9BACI</name>
<accession>G9QM23</accession>
<keyword evidence="1" id="KW-0966">Cell projection</keyword>
<evidence type="ECO:0000313" key="1">
    <source>
        <dbReference type="EMBL" id="EHL77350.1"/>
    </source>
</evidence>
<dbReference type="PATRIC" id="fig|665952.3.peg.2122"/>